<accession>A0A8X6NQS4</accession>
<sequence>NQEPEVKVVPETNNVKPGDEPPLEPIQDPEVEGLKEEHGKTKMLFESVQDEVEHFAEVALSNNR</sequence>
<evidence type="ECO:0000313" key="3">
    <source>
        <dbReference type="Proteomes" id="UP000887013"/>
    </source>
</evidence>
<reference evidence="2" key="1">
    <citation type="submission" date="2020-08" db="EMBL/GenBank/DDBJ databases">
        <title>Multicomponent nature underlies the extraordinary mechanical properties of spider dragline silk.</title>
        <authorList>
            <person name="Kono N."/>
            <person name="Nakamura H."/>
            <person name="Mori M."/>
            <person name="Yoshida Y."/>
            <person name="Ohtoshi R."/>
            <person name="Malay A.D."/>
            <person name="Moran D.A.P."/>
            <person name="Tomita M."/>
            <person name="Numata K."/>
            <person name="Arakawa K."/>
        </authorList>
    </citation>
    <scope>NUCLEOTIDE SEQUENCE</scope>
</reference>
<protein>
    <submittedName>
        <fullName evidence="2">Uncharacterized protein</fullName>
    </submittedName>
</protein>
<dbReference type="AlphaFoldDB" id="A0A8X6NQS4"/>
<evidence type="ECO:0000313" key="2">
    <source>
        <dbReference type="EMBL" id="GFT25701.1"/>
    </source>
</evidence>
<gene>
    <name evidence="2" type="ORF">NPIL_373521</name>
</gene>
<feature type="non-terminal residue" evidence="2">
    <location>
        <position position="1"/>
    </location>
</feature>
<keyword evidence="3" id="KW-1185">Reference proteome</keyword>
<evidence type="ECO:0000256" key="1">
    <source>
        <dbReference type="SAM" id="MobiDB-lite"/>
    </source>
</evidence>
<comment type="caution">
    <text evidence="2">The sequence shown here is derived from an EMBL/GenBank/DDBJ whole genome shotgun (WGS) entry which is preliminary data.</text>
</comment>
<feature type="region of interest" description="Disordered" evidence="1">
    <location>
        <begin position="1"/>
        <end position="27"/>
    </location>
</feature>
<proteinExistence type="predicted"/>
<feature type="non-terminal residue" evidence="2">
    <location>
        <position position="64"/>
    </location>
</feature>
<name>A0A8X6NQS4_NEPPI</name>
<dbReference type="Proteomes" id="UP000887013">
    <property type="component" value="Unassembled WGS sequence"/>
</dbReference>
<organism evidence="2 3">
    <name type="scientific">Nephila pilipes</name>
    <name type="common">Giant wood spider</name>
    <name type="synonym">Nephila maculata</name>
    <dbReference type="NCBI Taxonomy" id="299642"/>
    <lineage>
        <taxon>Eukaryota</taxon>
        <taxon>Metazoa</taxon>
        <taxon>Ecdysozoa</taxon>
        <taxon>Arthropoda</taxon>
        <taxon>Chelicerata</taxon>
        <taxon>Arachnida</taxon>
        <taxon>Araneae</taxon>
        <taxon>Araneomorphae</taxon>
        <taxon>Entelegynae</taxon>
        <taxon>Araneoidea</taxon>
        <taxon>Nephilidae</taxon>
        <taxon>Nephila</taxon>
    </lineage>
</organism>
<dbReference type="EMBL" id="BMAW01106705">
    <property type="protein sequence ID" value="GFT25701.1"/>
    <property type="molecule type" value="Genomic_DNA"/>
</dbReference>